<feature type="region of interest" description="Disordered" evidence="1">
    <location>
        <begin position="1"/>
        <end position="141"/>
    </location>
</feature>
<feature type="compositionally biased region" description="Low complexity" evidence="1">
    <location>
        <begin position="24"/>
        <end position="43"/>
    </location>
</feature>
<dbReference type="RefSeq" id="WP_406832349.1">
    <property type="nucleotide sequence ID" value="NZ_CP157483.1"/>
</dbReference>
<organism evidence="3">
    <name type="scientific">Pedococcus sp. KACC 23699</name>
    <dbReference type="NCBI Taxonomy" id="3149228"/>
    <lineage>
        <taxon>Bacteria</taxon>
        <taxon>Bacillati</taxon>
        <taxon>Actinomycetota</taxon>
        <taxon>Actinomycetes</taxon>
        <taxon>Micrococcales</taxon>
        <taxon>Intrasporangiaceae</taxon>
        <taxon>Pedococcus</taxon>
    </lineage>
</organism>
<evidence type="ECO:0000256" key="2">
    <source>
        <dbReference type="SAM" id="Phobius"/>
    </source>
</evidence>
<proteinExistence type="predicted"/>
<keyword evidence="2" id="KW-0472">Membrane</keyword>
<gene>
    <name evidence="3" type="ORF">ABEG17_05860</name>
</gene>
<evidence type="ECO:0000256" key="1">
    <source>
        <dbReference type="SAM" id="MobiDB-lite"/>
    </source>
</evidence>
<sequence length="254" mass="25376">MSDTPRNDGSEDLGDEVFRDPTAPSDVPSYGPPSSSGTPEPTVQLPTGGDTRQVPTDSPVPPPPPAPGGEPPVPQNPYASPPPGASPQNPYASPAGDASPQNPYASPPTAQQYPSQDEVAAQHGASAAPVPPGYGQAPAYGQPPAYGQQAYGQPAYGQQPYGAPVGYATGGSLSGGSIALLVVSGLLTIGGCGLGIPALVFAIIAVTKKDEPSEMAKWTRWGWIALGVTIALVVVGFALVIGLAVSTGSGSTSP</sequence>
<dbReference type="EMBL" id="CP157483">
    <property type="protein sequence ID" value="XBO44864.1"/>
    <property type="molecule type" value="Genomic_DNA"/>
</dbReference>
<evidence type="ECO:0008006" key="4">
    <source>
        <dbReference type="Google" id="ProtNLM"/>
    </source>
</evidence>
<feature type="compositionally biased region" description="Polar residues" evidence="1">
    <location>
        <begin position="99"/>
        <end position="115"/>
    </location>
</feature>
<protein>
    <recommendedName>
        <fullName evidence="4">DUF4190 domain-containing protein</fullName>
    </recommendedName>
</protein>
<keyword evidence="2" id="KW-0812">Transmembrane</keyword>
<evidence type="ECO:0000313" key="3">
    <source>
        <dbReference type="EMBL" id="XBO44864.1"/>
    </source>
</evidence>
<feature type="compositionally biased region" description="Pro residues" evidence="1">
    <location>
        <begin position="58"/>
        <end position="85"/>
    </location>
</feature>
<feature type="transmembrane region" description="Helical" evidence="2">
    <location>
        <begin position="218"/>
        <end position="245"/>
    </location>
</feature>
<name>A0AAU7JXR7_9MICO</name>
<accession>A0AAU7JXR7</accession>
<feature type="transmembrane region" description="Helical" evidence="2">
    <location>
        <begin position="178"/>
        <end position="206"/>
    </location>
</feature>
<reference evidence="3" key="1">
    <citation type="submission" date="2024-05" db="EMBL/GenBank/DDBJ databases">
        <authorList>
            <person name="Kim S."/>
            <person name="Heo J."/>
            <person name="Choi H."/>
            <person name="Choi Y."/>
            <person name="Kwon S.-W."/>
            <person name="Kim Y."/>
        </authorList>
    </citation>
    <scope>NUCLEOTIDE SEQUENCE</scope>
    <source>
        <strain evidence="3">KACC 23699</strain>
    </source>
</reference>
<keyword evidence="2" id="KW-1133">Transmembrane helix</keyword>
<dbReference type="AlphaFoldDB" id="A0AAU7JXR7"/>